<comment type="function">
    <text evidence="11">Allosteric enzyme that catalyzes the rate-limiting step in glycogen catabolism, the phosphorolytic cleavage of glycogen to produce glucose-1-phosphate, and plays a central role in maintaining cellular and organismal glucose homeostasis.</text>
</comment>
<reference evidence="12 13" key="1">
    <citation type="journal article" date="2018" name="Int. J. Syst. Evol. Microbiol.">
        <title>Methylomusa anaerophila gen. nov., sp. nov., an anaerobic methanol-utilizing bacterium isolated from a microbial fuel cell.</title>
        <authorList>
            <person name="Amano N."/>
            <person name="Yamamuro A."/>
            <person name="Miyahara M."/>
            <person name="Kouzuma A."/>
            <person name="Abe T."/>
            <person name="Watanabe K."/>
        </authorList>
    </citation>
    <scope>NUCLEOTIDE SEQUENCE [LARGE SCALE GENOMIC DNA]</scope>
    <source>
        <strain evidence="12 13">MMFC1</strain>
    </source>
</reference>
<dbReference type="PANTHER" id="PTHR11468:SF3">
    <property type="entry name" value="GLYCOGEN PHOSPHORYLASE, LIVER FORM"/>
    <property type="match status" value="1"/>
</dbReference>
<proteinExistence type="inferred from homology"/>
<dbReference type="Pfam" id="PF00343">
    <property type="entry name" value="Phosphorylase"/>
    <property type="match status" value="1"/>
</dbReference>
<dbReference type="GO" id="GO:0005737">
    <property type="term" value="C:cytoplasm"/>
    <property type="evidence" value="ECO:0007669"/>
    <property type="project" value="TreeGrafter"/>
</dbReference>
<keyword evidence="5 11" id="KW-0328">Glycosyltransferase</keyword>
<evidence type="ECO:0000256" key="3">
    <source>
        <dbReference type="ARBA" id="ARBA00006047"/>
    </source>
</evidence>
<gene>
    <name evidence="12" type="primary">glgP_4</name>
    <name evidence="12" type="ORF">MAMMFC1_01765</name>
</gene>
<comment type="cofactor">
    <cofactor evidence="2 11">
        <name>pyridoxal 5'-phosphate</name>
        <dbReference type="ChEBI" id="CHEBI:597326"/>
    </cofactor>
</comment>
<dbReference type="Gene3D" id="3.40.50.2000">
    <property type="entry name" value="Glycogen Phosphorylase B"/>
    <property type="match status" value="2"/>
</dbReference>
<comment type="similarity">
    <text evidence="3 11">Belongs to the glycogen phosphorylase family.</text>
</comment>
<keyword evidence="7 10" id="KW-0663">Pyridoxal phosphate</keyword>
<dbReference type="CDD" id="cd04300">
    <property type="entry name" value="GT35_Glycogen_Phosphorylase"/>
    <property type="match status" value="1"/>
</dbReference>
<dbReference type="EC" id="2.4.1.1" evidence="11"/>
<evidence type="ECO:0000256" key="4">
    <source>
        <dbReference type="ARBA" id="ARBA00022533"/>
    </source>
</evidence>
<protein>
    <recommendedName>
        <fullName evidence="11">Alpha-1,4 glucan phosphorylase</fullName>
        <ecNumber evidence="11">2.4.1.1</ecNumber>
    </recommendedName>
</protein>
<dbReference type="InterPro" id="IPR000811">
    <property type="entry name" value="Glyco_trans_35"/>
</dbReference>
<dbReference type="AlphaFoldDB" id="A0A348AJ49"/>
<dbReference type="InterPro" id="IPR035090">
    <property type="entry name" value="Pyridoxal_P_attach_site"/>
</dbReference>
<evidence type="ECO:0000313" key="13">
    <source>
        <dbReference type="Proteomes" id="UP000276437"/>
    </source>
</evidence>
<dbReference type="PANTHER" id="PTHR11468">
    <property type="entry name" value="GLYCOGEN PHOSPHORYLASE"/>
    <property type="match status" value="1"/>
</dbReference>
<dbReference type="NCBIfam" id="TIGR02093">
    <property type="entry name" value="P_ylase"/>
    <property type="match status" value="1"/>
</dbReference>
<dbReference type="EMBL" id="AP018449">
    <property type="protein sequence ID" value="BBB91097.1"/>
    <property type="molecule type" value="Genomic_DNA"/>
</dbReference>
<keyword evidence="6 11" id="KW-0808">Transferase</keyword>
<keyword evidence="4" id="KW-0021">Allosteric enzyme</keyword>
<comment type="catalytic activity">
    <reaction evidence="1 11">
        <text>[(1-&gt;4)-alpha-D-glucosyl](n) + phosphate = [(1-&gt;4)-alpha-D-glucosyl](n-1) + alpha-D-glucose 1-phosphate</text>
        <dbReference type="Rhea" id="RHEA:41732"/>
        <dbReference type="Rhea" id="RHEA-COMP:9584"/>
        <dbReference type="Rhea" id="RHEA-COMP:9586"/>
        <dbReference type="ChEBI" id="CHEBI:15444"/>
        <dbReference type="ChEBI" id="CHEBI:43474"/>
        <dbReference type="ChEBI" id="CHEBI:58601"/>
        <dbReference type="EC" id="2.4.1.1"/>
    </reaction>
</comment>
<dbReference type="RefSeq" id="WP_126308161.1">
    <property type="nucleotide sequence ID" value="NZ_AP018449.1"/>
</dbReference>
<dbReference type="KEGG" id="mana:MAMMFC1_01765"/>
<dbReference type="GO" id="GO:0008184">
    <property type="term" value="F:glycogen phosphorylase activity"/>
    <property type="evidence" value="ECO:0007669"/>
    <property type="project" value="InterPro"/>
</dbReference>
<evidence type="ECO:0000256" key="9">
    <source>
        <dbReference type="ARBA" id="ARBA00025174"/>
    </source>
</evidence>
<dbReference type="InterPro" id="IPR011833">
    <property type="entry name" value="Glycg_phsphrylas"/>
</dbReference>
<accession>A0A348AJ49</accession>
<evidence type="ECO:0000256" key="6">
    <source>
        <dbReference type="ARBA" id="ARBA00022679"/>
    </source>
</evidence>
<dbReference type="GO" id="GO:0030170">
    <property type="term" value="F:pyridoxal phosphate binding"/>
    <property type="evidence" value="ECO:0007669"/>
    <property type="project" value="InterPro"/>
</dbReference>
<name>A0A348AJ49_9FIRM</name>
<evidence type="ECO:0000256" key="11">
    <source>
        <dbReference type="RuleBase" id="RU000587"/>
    </source>
</evidence>
<evidence type="ECO:0000256" key="10">
    <source>
        <dbReference type="PIRSR" id="PIRSR000460-1"/>
    </source>
</evidence>
<comment type="function">
    <text evidence="9">Phosphorylase is an important allosteric enzyme in carbohydrate metabolism. Enzymes from different sources differ in their regulatory mechanisms and in their natural substrates. However, all known phosphorylases share catalytic and structural properties.</text>
</comment>
<dbReference type="Proteomes" id="UP000276437">
    <property type="component" value="Chromosome"/>
</dbReference>
<feature type="modified residue" description="N6-(pyridoxal phosphate)lysine" evidence="10">
    <location>
        <position position="640"/>
    </location>
</feature>
<dbReference type="FunFam" id="3.40.50.2000:FF:000003">
    <property type="entry name" value="Alpha-1,4 glucan phosphorylase"/>
    <property type="match status" value="1"/>
</dbReference>
<evidence type="ECO:0000256" key="5">
    <source>
        <dbReference type="ARBA" id="ARBA00022676"/>
    </source>
</evidence>
<evidence type="ECO:0000256" key="1">
    <source>
        <dbReference type="ARBA" id="ARBA00001275"/>
    </source>
</evidence>
<evidence type="ECO:0000313" key="12">
    <source>
        <dbReference type="EMBL" id="BBB91097.1"/>
    </source>
</evidence>
<evidence type="ECO:0000256" key="8">
    <source>
        <dbReference type="ARBA" id="ARBA00023277"/>
    </source>
</evidence>
<keyword evidence="13" id="KW-1185">Reference proteome</keyword>
<evidence type="ECO:0000256" key="7">
    <source>
        <dbReference type="ARBA" id="ARBA00022898"/>
    </source>
</evidence>
<dbReference type="GO" id="GO:0005980">
    <property type="term" value="P:glycogen catabolic process"/>
    <property type="evidence" value="ECO:0007669"/>
    <property type="project" value="TreeGrafter"/>
</dbReference>
<organism evidence="12 13">
    <name type="scientific">Methylomusa anaerophila</name>
    <dbReference type="NCBI Taxonomy" id="1930071"/>
    <lineage>
        <taxon>Bacteria</taxon>
        <taxon>Bacillati</taxon>
        <taxon>Bacillota</taxon>
        <taxon>Negativicutes</taxon>
        <taxon>Selenomonadales</taxon>
        <taxon>Sporomusaceae</taxon>
        <taxon>Methylomusa</taxon>
    </lineage>
</organism>
<dbReference type="PIRSF" id="PIRSF000460">
    <property type="entry name" value="Pprylas_GlgP"/>
    <property type="match status" value="1"/>
</dbReference>
<sequence>MLTDKEQFKAAFVNRLLALHRKTLEEASLGEKYDALASLVRDSIGRRWVNTDYQYAKTAEKQLYYFSIEFLPGRLLDQNLRNIGVRDLWVEALNELGLDYGDLENQEPDAGLGNGGLGRLAACFLDSMAALGLPGHGCGIRYQYGLFEQKIIDGNQIEQPDNWMKNFNLWEYRREDKAVKVKFGGHLNTVLAVPYDLPIIGFANNTVNTLRLWSAELPRDLTVILSSLTPDDANKAVQHKYSVEALSQILYPDDRYQEGRTLRLAQEYFLVSAGVQSIVRYVKKTHGGITHLAEKAAIHINDTHPALAIPELMRILMDDEGLGWEDAWRITANTFSYTNHTVMPEALEKWPVDTVQNLLPRIYEIIHEINERFCRELWKRYPGDWDRIAAMAVTAYGYVKMAHLAVVGSHSVNGVSKIHTEILKQDVLKLFYQHAPSKFNNKTNGINHRRWLVEDNPQLSRFITETIGDNWIFRPVDLGRLTASADNPEFQQKLKAIKRERKIILARYINGKYGVEIDVNSIFDVQIKRIHAYKRQLLNALRIIDLYDRLKANPDLDVIPRTFIFAGKAAPGYVLAKKVIKLINTLAKVINNDAAVNNKIKVVFIENYGVSLAEIIIPAADVSEQISTAGTEASGTSNMKLMMNGALTVGTMDGANIEIKEAVGIENIIPFGLSVEEIISVCGYSGCDPRTVYNNNPRVRQVVDRLVDGTLPFAADEFHILYDHLVYGDGHFMELNDFDAFLAAQEKVDILFRDEKAWWKIITLNISKSGLFSSDYTVNEYARHIWRIRPVEIKDKLESPVEKVGDAKDRPGLNNVGFGAL</sequence>
<keyword evidence="8 11" id="KW-0119">Carbohydrate metabolism</keyword>
<dbReference type="FunFam" id="3.40.50.2000:FF:000807">
    <property type="entry name" value="Alpha-glucan phosphorylase 2, cytosolic"/>
    <property type="match status" value="1"/>
</dbReference>
<dbReference type="PROSITE" id="PS00102">
    <property type="entry name" value="PHOSPHORYLASE"/>
    <property type="match status" value="1"/>
</dbReference>
<dbReference type="SUPFAM" id="SSF53756">
    <property type="entry name" value="UDP-Glycosyltransferase/glycogen phosphorylase"/>
    <property type="match status" value="1"/>
</dbReference>
<evidence type="ECO:0000256" key="2">
    <source>
        <dbReference type="ARBA" id="ARBA00001933"/>
    </source>
</evidence>
<dbReference type="OrthoDB" id="9760804at2"/>